<evidence type="ECO:0000313" key="2">
    <source>
        <dbReference type="EMBL" id="VDK58490.1"/>
    </source>
</evidence>
<gene>
    <name evidence="2" type="ORF">ASIM_LOCUS16700</name>
</gene>
<evidence type="ECO:0000313" key="4">
    <source>
        <dbReference type="WBParaSite" id="ASIM_0001729301-mRNA-1"/>
    </source>
</evidence>
<dbReference type="EMBL" id="UYRR01033333">
    <property type="protein sequence ID" value="VDK58490.1"/>
    <property type="molecule type" value="Genomic_DNA"/>
</dbReference>
<keyword evidence="3" id="KW-1185">Reference proteome</keyword>
<dbReference type="Proteomes" id="UP000267096">
    <property type="component" value="Unassembled WGS sequence"/>
</dbReference>
<organism evidence="4">
    <name type="scientific">Anisakis simplex</name>
    <name type="common">Herring worm</name>
    <dbReference type="NCBI Taxonomy" id="6269"/>
    <lineage>
        <taxon>Eukaryota</taxon>
        <taxon>Metazoa</taxon>
        <taxon>Ecdysozoa</taxon>
        <taxon>Nematoda</taxon>
        <taxon>Chromadorea</taxon>
        <taxon>Rhabditida</taxon>
        <taxon>Spirurina</taxon>
        <taxon>Ascaridomorpha</taxon>
        <taxon>Ascaridoidea</taxon>
        <taxon>Anisakidae</taxon>
        <taxon>Anisakis</taxon>
        <taxon>Anisakis simplex complex</taxon>
    </lineage>
</organism>
<proteinExistence type="predicted"/>
<reference evidence="4" key="1">
    <citation type="submission" date="2017-02" db="UniProtKB">
        <authorList>
            <consortium name="WormBaseParasite"/>
        </authorList>
    </citation>
    <scope>IDENTIFICATION</scope>
</reference>
<feature type="compositionally biased region" description="Basic and acidic residues" evidence="1">
    <location>
        <begin position="87"/>
        <end position="102"/>
    </location>
</feature>
<feature type="region of interest" description="Disordered" evidence="1">
    <location>
        <begin position="1"/>
        <end position="45"/>
    </location>
</feature>
<feature type="region of interest" description="Disordered" evidence="1">
    <location>
        <begin position="80"/>
        <end position="102"/>
    </location>
</feature>
<feature type="compositionally biased region" description="Low complexity" evidence="1">
    <location>
        <begin position="11"/>
        <end position="33"/>
    </location>
</feature>
<name>A0A0M3K8K2_ANISI</name>
<evidence type="ECO:0000313" key="3">
    <source>
        <dbReference type="Proteomes" id="UP000267096"/>
    </source>
</evidence>
<protein>
    <submittedName>
        <fullName evidence="4">Cyclin/Brf1-like TBP-binding protein</fullName>
    </submittedName>
</protein>
<dbReference type="AlphaFoldDB" id="A0A0M3K8K2"/>
<dbReference type="WBParaSite" id="ASIM_0001729301-mRNA-1">
    <property type="protein sequence ID" value="ASIM_0001729301-mRNA-1"/>
    <property type="gene ID" value="ASIM_0001729301"/>
</dbReference>
<sequence length="155" mass="17046">MCSKKRSTFQSALSSAPSLASAISQSSANSSYHSYREPEEEEEINNEVVIEELDHQGNIEEIGANCDQQAGDESVVECEQYVGGEEGDSKPSPSDEKEPKRSELLDYFLKCTTEEKSMEAESCGAKKRLQFSNSTKAKNGNGSKVLYLNYDGPEN</sequence>
<reference evidence="2 3" key="2">
    <citation type="submission" date="2018-11" db="EMBL/GenBank/DDBJ databases">
        <authorList>
            <consortium name="Pathogen Informatics"/>
        </authorList>
    </citation>
    <scope>NUCLEOTIDE SEQUENCE [LARGE SCALE GENOMIC DNA]</scope>
</reference>
<evidence type="ECO:0000256" key="1">
    <source>
        <dbReference type="SAM" id="MobiDB-lite"/>
    </source>
</evidence>
<accession>A0A0M3K8K2</accession>
<feature type="region of interest" description="Disordered" evidence="1">
    <location>
        <begin position="134"/>
        <end position="155"/>
    </location>
</feature>